<gene>
    <name evidence="3" type="ORF">M9Y10_021773</name>
    <name evidence="2" type="ORF">M9Y10_031708</name>
</gene>
<dbReference type="Proteomes" id="UP001470230">
    <property type="component" value="Unassembled WGS sequence"/>
</dbReference>
<accession>A0ABR2KRB8</accession>
<name>A0ABR2KRB8_9EUKA</name>
<keyword evidence="1" id="KW-0175">Coiled coil</keyword>
<sequence>MTLKSQKALFTRQLEERNRTEMDNIRRSWKLKCDEMDRSKKSVDIQYESLLTRLEGIISATEAKIIHTREESKKIRDEILNMKKSIGQSKAAIELRETDESSEIEIELRLQMQVNDLKQRLQDARAETANANDKFANYKSMYLKVINKQRKIQERRENEKNLHEIRYDLNESLKLFKERIAKEHLNLDEDLRKLREMRENLIHPKPPKKSPQEEYRKYLLEAGQWVDEHQASFMRTDENVIYLKEPELIEDSDSNLPVNDNFTHISQNLDENVLDQIELLENNIRILLSTGNYKEEDALISNLRKQIEELKGQRRK</sequence>
<dbReference type="EMBL" id="JAPFFF010000003">
    <property type="protein sequence ID" value="KAK8893356.1"/>
    <property type="molecule type" value="Genomic_DNA"/>
</dbReference>
<feature type="coiled-coil region" evidence="1">
    <location>
        <begin position="107"/>
        <end position="141"/>
    </location>
</feature>
<comment type="caution">
    <text evidence="3">The sequence shown here is derived from an EMBL/GenBank/DDBJ whole genome shotgun (WGS) entry which is preliminary data.</text>
</comment>
<evidence type="ECO:0000313" key="3">
    <source>
        <dbReference type="EMBL" id="KAK8893356.1"/>
    </source>
</evidence>
<protein>
    <submittedName>
        <fullName evidence="3">Uncharacterized protein</fullName>
    </submittedName>
</protein>
<organism evidence="3 4">
    <name type="scientific">Tritrichomonas musculus</name>
    <dbReference type="NCBI Taxonomy" id="1915356"/>
    <lineage>
        <taxon>Eukaryota</taxon>
        <taxon>Metamonada</taxon>
        <taxon>Parabasalia</taxon>
        <taxon>Tritrichomonadida</taxon>
        <taxon>Tritrichomonadidae</taxon>
        <taxon>Tritrichomonas</taxon>
    </lineage>
</organism>
<evidence type="ECO:0000313" key="4">
    <source>
        <dbReference type="Proteomes" id="UP001470230"/>
    </source>
</evidence>
<proteinExistence type="predicted"/>
<keyword evidence="4" id="KW-1185">Reference proteome</keyword>
<dbReference type="EMBL" id="JAPFFF010000433">
    <property type="protein sequence ID" value="KAK8834310.1"/>
    <property type="molecule type" value="Genomic_DNA"/>
</dbReference>
<evidence type="ECO:0000256" key="1">
    <source>
        <dbReference type="SAM" id="Coils"/>
    </source>
</evidence>
<reference evidence="3 4" key="1">
    <citation type="submission" date="2024-04" db="EMBL/GenBank/DDBJ databases">
        <title>Tritrichomonas musculus Genome.</title>
        <authorList>
            <person name="Alves-Ferreira E."/>
            <person name="Grigg M."/>
            <person name="Lorenzi H."/>
            <person name="Galac M."/>
        </authorList>
    </citation>
    <scope>NUCLEOTIDE SEQUENCE [LARGE SCALE GENOMIC DNA]</scope>
    <source>
        <strain evidence="3 4">EAF2021</strain>
    </source>
</reference>
<evidence type="ECO:0000313" key="2">
    <source>
        <dbReference type="EMBL" id="KAK8834310.1"/>
    </source>
</evidence>